<dbReference type="HAMAP" id="MF_00230">
    <property type="entry name" value="CobT"/>
    <property type="match status" value="1"/>
</dbReference>
<keyword evidence="12" id="KW-0812">Transmembrane</keyword>
<dbReference type="Pfam" id="PF02277">
    <property type="entry name" value="DBI_PRT"/>
    <property type="match status" value="1"/>
</dbReference>
<dbReference type="SUPFAM" id="SSF52733">
    <property type="entry name" value="Nicotinate mononucleotide:5,6-dimethylbenzimidazole phosphoribosyltransferase (CobT)"/>
    <property type="match status" value="1"/>
</dbReference>
<proteinExistence type="inferred from homology"/>
<dbReference type="EC" id="2.4.2.21" evidence="4 11"/>
<dbReference type="InterPro" id="IPR017846">
    <property type="entry name" value="Nict_dMeBzImd_PRibTrfase_bact"/>
</dbReference>
<comment type="pathway">
    <text evidence="2 11">Nucleoside biosynthesis; alpha-ribazole biosynthesis; alpha-ribazole from 5,6-dimethylbenzimidazole: step 1/2.</text>
</comment>
<reference evidence="14" key="3">
    <citation type="submission" date="2020-05" db="EMBL/GenBank/DDBJ databases">
        <title>Genomic insights into acetone-butanol-ethanol (ABE) fermentation by sequencing solventogenic clostridia strains.</title>
        <authorList>
            <person name="Brown S."/>
        </authorList>
    </citation>
    <scope>NUCLEOTIDE SEQUENCE</scope>
    <source>
        <strain evidence="14">DJ126</strain>
    </source>
</reference>
<dbReference type="EMBL" id="JABSXK010000001">
    <property type="protein sequence ID" value="NRV07737.1"/>
    <property type="molecule type" value="Genomic_DNA"/>
</dbReference>
<dbReference type="OrthoDB" id="9781491at2"/>
<dbReference type="Gene3D" id="3.40.50.10210">
    <property type="match status" value="1"/>
</dbReference>
<dbReference type="Proteomes" id="UP000031866">
    <property type="component" value="Chromosome"/>
</dbReference>
<evidence type="ECO:0000313" key="15">
    <source>
        <dbReference type="Proteomes" id="UP000031866"/>
    </source>
</evidence>
<accession>A0A0B5QIF9</accession>
<dbReference type="RefSeq" id="WP_041895082.1">
    <property type="nucleotide sequence ID" value="NZ_CP010086.2"/>
</dbReference>
<keyword evidence="6 11" id="KW-0169">Cobalamin biosynthesis</keyword>
<dbReference type="Gene3D" id="1.10.1610.10">
    <property type="match status" value="1"/>
</dbReference>
<dbReference type="GO" id="GO:0009236">
    <property type="term" value="P:cobalamin biosynthetic process"/>
    <property type="evidence" value="ECO:0007669"/>
    <property type="project" value="UniProtKB-UniRule"/>
</dbReference>
<name>A0A0B5QIF9_CLOBE</name>
<evidence type="ECO:0000256" key="3">
    <source>
        <dbReference type="ARBA" id="ARBA00007110"/>
    </source>
</evidence>
<keyword evidence="8 11" id="KW-0808">Transferase</keyword>
<reference evidence="13" key="2">
    <citation type="submission" date="2016-02" db="EMBL/GenBank/DDBJ databases">
        <title>Genome sequence of Clostridium beijerinckii strain 59B.</title>
        <authorList>
            <person name="Little G.T."/>
            <person name="Minton N.P."/>
        </authorList>
    </citation>
    <scope>NUCLEOTIDE SEQUENCE</scope>
    <source>
        <strain evidence="13">NCIMB 14988</strain>
    </source>
</reference>
<protein>
    <recommendedName>
        <fullName evidence="5 11">Nicotinate-nucleotide--dimethylbenzimidazole phosphoribosyltransferase</fullName>
        <shortName evidence="11">NN:DBI PRT</shortName>
        <ecNumber evidence="4 11">2.4.2.21</ecNumber>
    </recommendedName>
    <alternativeName>
        <fullName evidence="9 11">N(1)-alpha-phosphoribosyltransferase</fullName>
    </alternativeName>
</protein>
<evidence type="ECO:0000256" key="7">
    <source>
        <dbReference type="ARBA" id="ARBA00022676"/>
    </source>
</evidence>
<sequence>MNINSKELRDIINSIREADAYVIAEADKRMVSLAKPLKSLGKLEEIAIKLAGITGKVKNNITKKMVIIMSSDNGVVEEGVASAPQSVTLAQTINFTKGLTGVAVLAKENDTELMVIDVGINCDFSYPGVINKKIRKGTNNIAKGPAMTREEAEKAILIGIESVKNAKELGYEILGVGEMGIGNTSTSSAVLSALTDVRVETVVGRGAGITDESFEKKKEVIKKAIKVNNPAKDDPIDVVSKVGGFDLAAMAGVFLGSAYYKVPVVIDGFISAVAALIAFKLNSKARDYMFTSHDSKELGFKVAMKELSLSPILDLDMGLGEGSGCPLAFSIMKSACAVMNNMATFEEAEINDSYLDELKAMNK</sequence>
<evidence type="ECO:0000256" key="11">
    <source>
        <dbReference type="HAMAP-Rule" id="MF_00230"/>
    </source>
</evidence>
<evidence type="ECO:0000256" key="2">
    <source>
        <dbReference type="ARBA" id="ARBA00005049"/>
    </source>
</evidence>
<evidence type="ECO:0000313" key="13">
    <source>
        <dbReference type="EMBL" id="AJG98006.1"/>
    </source>
</evidence>
<dbReference type="NCBIfam" id="TIGR03160">
    <property type="entry name" value="cobT_DBIPRT"/>
    <property type="match status" value="1"/>
</dbReference>
<comment type="similarity">
    <text evidence="3 11">Belongs to the CobT family.</text>
</comment>
<dbReference type="PANTHER" id="PTHR43463:SF1">
    <property type="entry name" value="NICOTINATE-NUCLEOTIDE--DIMETHYLBENZIMIDAZOLE PHOSPHORIBOSYLTRANSFERASE"/>
    <property type="match status" value="1"/>
</dbReference>
<dbReference type="PANTHER" id="PTHR43463">
    <property type="entry name" value="NICOTINATE-NUCLEOTIDE--DIMETHYLBENZIMIDAZOLE PHOSPHORIBOSYLTRANSFERASE"/>
    <property type="match status" value="1"/>
</dbReference>
<dbReference type="Proteomes" id="UP000821656">
    <property type="component" value="Unassembled WGS sequence"/>
</dbReference>
<reference evidence="15" key="1">
    <citation type="submission" date="2014-12" db="EMBL/GenBank/DDBJ databases">
        <title>Genome sequence of Clostridium beijerinckii strain 59B.</title>
        <authorList>
            <person name="Little G.T."/>
            <person name="Minton N.P."/>
        </authorList>
    </citation>
    <scope>NUCLEOTIDE SEQUENCE [LARGE SCALE GENOMIC DNA]</scope>
    <source>
        <strain evidence="15">59B</strain>
    </source>
</reference>
<evidence type="ECO:0000256" key="4">
    <source>
        <dbReference type="ARBA" id="ARBA00011991"/>
    </source>
</evidence>
<dbReference type="GO" id="GO:0008939">
    <property type="term" value="F:nicotinate-nucleotide-dimethylbenzimidazole phosphoribosyltransferase activity"/>
    <property type="evidence" value="ECO:0007669"/>
    <property type="project" value="UniProtKB-UniRule"/>
</dbReference>
<keyword evidence="7 11" id="KW-0328">Glycosyltransferase</keyword>
<keyword evidence="12" id="KW-1133">Transmembrane helix</keyword>
<dbReference type="STRING" id="1520.LF65_01394"/>
<evidence type="ECO:0000256" key="8">
    <source>
        <dbReference type="ARBA" id="ARBA00022679"/>
    </source>
</evidence>
<comment type="function">
    <text evidence="1 11">Catalyzes the synthesis of alpha-ribazole-5'-phosphate from nicotinate mononucleotide (NAMN) and 5,6-dimethylbenzimidazole (DMB).</text>
</comment>
<dbReference type="InterPro" id="IPR036087">
    <property type="entry name" value="Nict_dMeBzImd_PRibTrfase_sf"/>
</dbReference>
<keyword evidence="12" id="KW-0472">Membrane</keyword>
<evidence type="ECO:0000256" key="6">
    <source>
        <dbReference type="ARBA" id="ARBA00022573"/>
    </source>
</evidence>
<feature type="transmembrane region" description="Helical" evidence="12">
    <location>
        <begin position="258"/>
        <end position="279"/>
    </location>
</feature>
<evidence type="ECO:0000256" key="9">
    <source>
        <dbReference type="ARBA" id="ARBA00030686"/>
    </source>
</evidence>
<dbReference type="UniPathway" id="UPA00061">
    <property type="reaction ID" value="UER00516"/>
</dbReference>
<dbReference type="NCBIfam" id="NF000996">
    <property type="entry name" value="PRK00105.1"/>
    <property type="match status" value="1"/>
</dbReference>
<evidence type="ECO:0000256" key="10">
    <source>
        <dbReference type="ARBA" id="ARBA00047340"/>
    </source>
</evidence>
<evidence type="ECO:0000313" key="14">
    <source>
        <dbReference type="EMBL" id="NRV07737.1"/>
    </source>
</evidence>
<feature type="active site" description="Proton acceptor" evidence="11">
    <location>
        <position position="321"/>
    </location>
</feature>
<dbReference type="FunFam" id="3.40.50.10210:FF:000001">
    <property type="entry name" value="Nicotinate-nucleotide--dimethylbenzimidazole phosphoribosyltransferase"/>
    <property type="match status" value="1"/>
</dbReference>
<evidence type="ECO:0000256" key="12">
    <source>
        <dbReference type="SAM" id="Phobius"/>
    </source>
</evidence>
<dbReference type="InterPro" id="IPR003200">
    <property type="entry name" value="Nict_dMeBzImd_PRibTrfase"/>
</dbReference>
<dbReference type="EMBL" id="CP010086">
    <property type="protein sequence ID" value="AJG98006.1"/>
    <property type="molecule type" value="Genomic_DNA"/>
</dbReference>
<dbReference type="InterPro" id="IPR023195">
    <property type="entry name" value="Nict_dMeBzImd_PRibTrfase_N"/>
</dbReference>
<comment type="catalytic activity">
    <reaction evidence="10 11">
        <text>5,6-dimethylbenzimidazole + nicotinate beta-D-ribonucleotide = alpha-ribazole 5'-phosphate + nicotinate + H(+)</text>
        <dbReference type="Rhea" id="RHEA:11196"/>
        <dbReference type="ChEBI" id="CHEBI:15378"/>
        <dbReference type="ChEBI" id="CHEBI:15890"/>
        <dbReference type="ChEBI" id="CHEBI:32544"/>
        <dbReference type="ChEBI" id="CHEBI:57502"/>
        <dbReference type="ChEBI" id="CHEBI:57918"/>
        <dbReference type="EC" id="2.4.2.21"/>
    </reaction>
</comment>
<dbReference type="CDD" id="cd02439">
    <property type="entry name" value="DMB-PRT_CobT"/>
    <property type="match status" value="1"/>
</dbReference>
<dbReference type="KEGG" id="cbei:LF65_01394"/>
<evidence type="ECO:0000256" key="5">
    <source>
        <dbReference type="ARBA" id="ARBA00015486"/>
    </source>
</evidence>
<organism evidence="13 15">
    <name type="scientific">Clostridium beijerinckii</name>
    <name type="common">Clostridium MP</name>
    <dbReference type="NCBI Taxonomy" id="1520"/>
    <lineage>
        <taxon>Bacteria</taxon>
        <taxon>Bacillati</taxon>
        <taxon>Bacillota</taxon>
        <taxon>Clostridia</taxon>
        <taxon>Eubacteriales</taxon>
        <taxon>Clostridiaceae</taxon>
        <taxon>Clostridium</taxon>
    </lineage>
</organism>
<dbReference type="AlphaFoldDB" id="A0A0B5QIF9"/>
<gene>
    <name evidence="11 13" type="primary">cobT</name>
    <name evidence="14" type="ORF">DFH45_000700</name>
    <name evidence="13" type="ORF">LF65_01394</name>
</gene>
<evidence type="ECO:0000256" key="1">
    <source>
        <dbReference type="ARBA" id="ARBA00002197"/>
    </source>
</evidence>